<dbReference type="SUPFAM" id="SSF53223">
    <property type="entry name" value="Aminoacid dehydrogenase-like, N-terminal domain"/>
    <property type="match status" value="1"/>
</dbReference>
<dbReference type="Proteomes" id="UP000636394">
    <property type="component" value="Unassembled WGS sequence"/>
</dbReference>
<dbReference type="Gene3D" id="3.40.50.10860">
    <property type="entry name" value="Leucine Dehydrogenase, chain A, domain 1"/>
    <property type="match status" value="1"/>
</dbReference>
<dbReference type="InterPro" id="IPR022893">
    <property type="entry name" value="Shikimate_DH_fam"/>
</dbReference>
<dbReference type="InterPro" id="IPR036291">
    <property type="entry name" value="NAD(P)-bd_dom_sf"/>
</dbReference>
<dbReference type="EMBL" id="WPCR01000005">
    <property type="protein sequence ID" value="NHM14062.1"/>
    <property type="molecule type" value="Genomic_DNA"/>
</dbReference>
<reference evidence="2" key="2">
    <citation type="submission" date="2021-04" db="EMBL/GenBank/DDBJ databases">
        <title>Novel species in family Eggerthellaceae.</title>
        <authorList>
            <person name="Zhang G."/>
        </authorList>
    </citation>
    <scope>NUCLEOTIDE SEQUENCE</scope>
    <source>
        <strain evidence="2">Zg-886</strain>
    </source>
</reference>
<protein>
    <submittedName>
        <fullName evidence="2">Shikimate dehydrogenase</fullName>
    </submittedName>
</protein>
<dbReference type="Gene3D" id="3.40.50.720">
    <property type="entry name" value="NAD(P)-binding Rossmann-like Domain"/>
    <property type="match status" value="1"/>
</dbReference>
<organism evidence="2 4">
    <name type="scientific">Xiamenia xianingshaonis</name>
    <dbReference type="NCBI Taxonomy" id="2682776"/>
    <lineage>
        <taxon>Bacteria</taxon>
        <taxon>Bacillati</taxon>
        <taxon>Actinomycetota</taxon>
        <taxon>Coriobacteriia</taxon>
        <taxon>Eggerthellales</taxon>
        <taxon>Eggerthellaceae</taxon>
        <taxon>Xiamenia</taxon>
    </lineage>
</organism>
<dbReference type="AlphaFoldDB" id="A0A9E6MS18"/>
<name>A0A9E6MS18_9ACTN</name>
<evidence type="ECO:0000313" key="2">
    <source>
        <dbReference type="EMBL" id="QTU85226.1"/>
    </source>
</evidence>
<reference evidence="1 3" key="1">
    <citation type="submission" date="2019-11" db="EMBL/GenBank/DDBJ databases">
        <title>Eggerthellaceae novel genus isolated from the rectal contents of marmort.</title>
        <authorList>
            <person name="Zhang G."/>
        </authorList>
    </citation>
    <scope>NUCLEOTIDE SEQUENCE [LARGE SCALE GENOMIC DNA]</scope>
    <source>
        <strain evidence="1">Zg-886</strain>
        <strain evidence="3">zg-886</strain>
    </source>
</reference>
<gene>
    <name evidence="1" type="ORF">GMI68_04665</name>
    <name evidence="2" type="ORF">J7S26_06040</name>
</gene>
<keyword evidence="3" id="KW-1185">Reference proteome</keyword>
<dbReference type="PANTHER" id="PTHR21089">
    <property type="entry name" value="SHIKIMATE DEHYDROGENASE"/>
    <property type="match status" value="1"/>
</dbReference>
<sequence>MYNAMYERLGLPWEYGFADVPTSEEADEFLAARDYLALNITTPYKPNAFRAATGKAASAQLAQGANVLVSKGDALIAYNTDGQGCVTNLERMGFSFAGKRVAVCGTGPTALSILHASAVAGASAVMLLGRDKERTHRVLEAYHDRYAALAQATMDFPALQENHRSFVEAFERTTFKYGTYLTSKNALASADLIVNATPLGMREGDGAPFDTSLLRPGQMVFDCVYGHGETALVREATAAGCRACDGAGMLVAQAVETLVIVCEIAGVDVPFGRNEIFEIMARAADFNL</sequence>
<evidence type="ECO:0000313" key="3">
    <source>
        <dbReference type="Proteomes" id="UP000636394"/>
    </source>
</evidence>
<dbReference type="InterPro" id="IPR046346">
    <property type="entry name" value="Aminoacid_DH-like_N_sf"/>
</dbReference>
<dbReference type="Proteomes" id="UP000671910">
    <property type="component" value="Chromosome"/>
</dbReference>
<evidence type="ECO:0000313" key="4">
    <source>
        <dbReference type="Proteomes" id="UP000671910"/>
    </source>
</evidence>
<dbReference type="GO" id="GO:0019632">
    <property type="term" value="P:shikimate metabolic process"/>
    <property type="evidence" value="ECO:0007669"/>
    <property type="project" value="TreeGrafter"/>
</dbReference>
<accession>A0A9E6MS18</accession>
<dbReference type="GO" id="GO:0009423">
    <property type="term" value="P:chorismate biosynthetic process"/>
    <property type="evidence" value="ECO:0007669"/>
    <property type="project" value="TreeGrafter"/>
</dbReference>
<dbReference type="GO" id="GO:0004764">
    <property type="term" value="F:shikimate 3-dehydrogenase (NADP+) activity"/>
    <property type="evidence" value="ECO:0007669"/>
    <property type="project" value="InterPro"/>
</dbReference>
<dbReference type="PANTHER" id="PTHR21089:SF1">
    <property type="entry name" value="BIFUNCTIONAL 3-DEHYDROQUINATE DEHYDRATASE_SHIKIMATE DEHYDROGENASE, CHLOROPLASTIC"/>
    <property type="match status" value="1"/>
</dbReference>
<evidence type="ECO:0000313" key="1">
    <source>
        <dbReference type="EMBL" id="NHM14062.1"/>
    </source>
</evidence>
<dbReference type="SUPFAM" id="SSF51735">
    <property type="entry name" value="NAD(P)-binding Rossmann-fold domains"/>
    <property type="match status" value="1"/>
</dbReference>
<dbReference type="GO" id="GO:0005829">
    <property type="term" value="C:cytosol"/>
    <property type="evidence" value="ECO:0007669"/>
    <property type="project" value="TreeGrafter"/>
</dbReference>
<dbReference type="GO" id="GO:0050661">
    <property type="term" value="F:NADP binding"/>
    <property type="evidence" value="ECO:0007669"/>
    <property type="project" value="TreeGrafter"/>
</dbReference>
<dbReference type="EMBL" id="CP072829">
    <property type="protein sequence ID" value="QTU85226.1"/>
    <property type="molecule type" value="Genomic_DNA"/>
</dbReference>
<dbReference type="CDD" id="cd01065">
    <property type="entry name" value="NAD_bind_Shikimate_DH"/>
    <property type="match status" value="1"/>
</dbReference>
<proteinExistence type="predicted"/>
<dbReference type="KEGG" id="ebz:J7S26_06040"/>